<evidence type="ECO:0000256" key="5">
    <source>
        <dbReference type="ARBA" id="ARBA00023141"/>
    </source>
</evidence>
<dbReference type="EC" id="4.2.1.51" evidence="2"/>
<dbReference type="InterPro" id="IPR001086">
    <property type="entry name" value="Preph_deHydtase"/>
</dbReference>
<accession>A0A2H6BZI7</accession>
<comment type="caution">
    <text evidence="9">The sequence shown here is derived from an EMBL/GenBank/DDBJ whole genome shotgun (WGS) entry which is preliminary data.</text>
</comment>
<dbReference type="SUPFAM" id="SSF53850">
    <property type="entry name" value="Periplasmic binding protein-like II"/>
    <property type="match status" value="1"/>
</dbReference>
<evidence type="ECO:0000256" key="6">
    <source>
        <dbReference type="ARBA" id="ARBA00023222"/>
    </source>
</evidence>
<dbReference type="CDD" id="cd13633">
    <property type="entry name" value="PBP2_Sa-PDT_like"/>
    <property type="match status" value="1"/>
</dbReference>
<reference evidence="9 10" key="1">
    <citation type="submission" date="2016-05" db="EMBL/GenBank/DDBJ databases">
        <title>Whole genome sequencing of Tetragenococcus halophilus subsp. halophilus NISL 7118.</title>
        <authorList>
            <person name="Shiwa Y."/>
            <person name="Nishimura I."/>
            <person name="Yoshikawa H."/>
            <person name="Koyama Y."/>
            <person name="Oguma T."/>
        </authorList>
    </citation>
    <scope>NUCLEOTIDE SEQUENCE [LARGE SCALE GENOMIC DNA]</scope>
    <source>
        <strain evidence="9 10">NISL 7118</strain>
    </source>
</reference>
<protein>
    <recommendedName>
        <fullName evidence="3">Prephenate dehydratase</fullName>
        <ecNumber evidence="2">4.2.1.51</ecNumber>
    </recommendedName>
</protein>
<dbReference type="PROSITE" id="PS51671">
    <property type="entry name" value="ACT"/>
    <property type="match status" value="1"/>
</dbReference>
<dbReference type="Proteomes" id="UP000236214">
    <property type="component" value="Unassembled WGS sequence"/>
</dbReference>
<evidence type="ECO:0000256" key="3">
    <source>
        <dbReference type="ARBA" id="ARBA00021872"/>
    </source>
</evidence>
<dbReference type="GO" id="GO:0005737">
    <property type="term" value="C:cytoplasm"/>
    <property type="evidence" value="ECO:0007669"/>
    <property type="project" value="TreeGrafter"/>
</dbReference>
<dbReference type="PANTHER" id="PTHR21022:SF19">
    <property type="entry name" value="PREPHENATE DEHYDRATASE-RELATED"/>
    <property type="match status" value="1"/>
</dbReference>
<dbReference type="UniPathway" id="UPA00121">
    <property type="reaction ID" value="UER00345"/>
</dbReference>
<keyword evidence="5" id="KW-0057">Aromatic amino acid biosynthesis</keyword>
<name>A0A2H6BZI7_TETHA</name>
<keyword evidence="7" id="KW-0456">Lyase</keyword>
<evidence type="ECO:0000256" key="1">
    <source>
        <dbReference type="ARBA" id="ARBA00004741"/>
    </source>
</evidence>
<evidence type="ECO:0000313" key="9">
    <source>
        <dbReference type="EMBL" id="GBD68194.1"/>
    </source>
</evidence>
<dbReference type="RefSeq" id="WP_014124782.1">
    <property type="nucleotide sequence ID" value="NZ_BAABQP010000002.1"/>
</dbReference>
<dbReference type="PROSITE" id="PS00857">
    <property type="entry name" value="PREPHENATE_DEHYDR_1"/>
    <property type="match status" value="1"/>
</dbReference>
<evidence type="ECO:0000256" key="4">
    <source>
        <dbReference type="ARBA" id="ARBA00022605"/>
    </source>
</evidence>
<dbReference type="Pfam" id="PF00800">
    <property type="entry name" value="PDT"/>
    <property type="match status" value="1"/>
</dbReference>
<dbReference type="InterPro" id="IPR045865">
    <property type="entry name" value="ACT-like_dom_sf"/>
</dbReference>
<dbReference type="InterPro" id="IPR002912">
    <property type="entry name" value="ACT_dom"/>
</dbReference>
<dbReference type="FunFam" id="3.40.190.10:FF:000064">
    <property type="entry name" value="Prephenate dehydratase"/>
    <property type="match status" value="1"/>
</dbReference>
<evidence type="ECO:0000256" key="7">
    <source>
        <dbReference type="ARBA" id="ARBA00023239"/>
    </source>
</evidence>
<evidence type="ECO:0000256" key="2">
    <source>
        <dbReference type="ARBA" id="ARBA00013147"/>
    </source>
</evidence>
<dbReference type="FunFam" id="3.40.190.10:FF:000034">
    <property type="entry name" value="Chorismate mutase/prephenate dehydratase"/>
    <property type="match status" value="1"/>
</dbReference>
<dbReference type="EMBL" id="BDEC01000038">
    <property type="protein sequence ID" value="GBD68194.1"/>
    <property type="molecule type" value="Genomic_DNA"/>
</dbReference>
<dbReference type="SUPFAM" id="SSF55021">
    <property type="entry name" value="ACT-like"/>
    <property type="match status" value="1"/>
</dbReference>
<organism evidence="9 10">
    <name type="scientific">Tetragenococcus halophilus subsp. halophilus</name>
    <dbReference type="NCBI Taxonomy" id="1513897"/>
    <lineage>
        <taxon>Bacteria</taxon>
        <taxon>Bacillati</taxon>
        <taxon>Bacillota</taxon>
        <taxon>Bacilli</taxon>
        <taxon>Lactobacillales</taxon>
        <taxon>Enterococcaceae</taxon>
        <taxon>Tetragenococcus</taxon>
    </lineage>
</organism>
<comment type="catalytic activity">
    <reaction evidence="8">
        <text>prephenate + H(+) = 3-phenylpyruvate + CO2 + H2O</text>
        <dbReference type="Rhea" id="RHEA:21648"/>
        <dbReference type="ChEBI" id="CHEBI:15377"/>
        <dbReference type="ChEBI" id="CHEBI:15378"/>
        <dbReference type="ChEBI" id="CHEBI:16526"/>
        <dbReference type="ChEBI" id="CHEBI:18005"/>
        <dbReference type="ChEBI" id="CHEBI:29934"/>
        <dbReference type="EC" id="4.2.1.51"/>
    </reaction>
</comment>
<evidence type="ECO:0000313" key="10">
    <source>
        <dbReference type="Proteomes" id="UP000236214"/>
    </source>
</evidence>
<sequence>MKVGYLGPKSSFTFQAANEIFPENTLIPFASIPLTIEQLENKTLDFAVVPIENSLEGSVHATVDYLFDQTAITIKKEVILPIRQQLLGTHFVEQVKKVLSHPQALAQTEQYLKKHFPEVLLEAVSSTTAAAQYVAEHPHDKVLAIASKKAAEEYGLQILAKDIQDNSMNKTRFWLLSMDKDKQNLARYQNKKVTLFVSLPANLPGALHQVLSAFAWRKIDLAKIESRPLKTYLGEYFFIIDILLNENEVLIENAIKEIELLHAKVQWVGNYPVDEIT</sequence>
<dbReference type="CDD" id="cd04905">
    <property type="entry name" value="ACT_CM-PDT"/>
    <property type="match status" value="1"/>
</dbReference>
<dbReference type="GO" id="GO:0009094">
    <property type="term" value="P:L-phenylalanine biosynthetic process"/>
    <property type="evidence" value="ECO:0007669"/>
    <property type="project" value="UniProtKB-UniPathway"/>
</dbReference>
<dbReference type="NCBIfam" id="NF008865">
    <property type="entry name" value="PRK11898.1"/>
    <property type="match status" value="1"/>
</dbReference>
<dbReference type="GeneID" id="64054008"/>
<comment type="pathway">
    <text evidence="1">Amino-acid biosynthesis; L-phenylalanine biosynthesis; phenylpyruvate from prephenate: step 1/1.</text>
</comment>
<dbReference type="Gene3D" id="3.40.190.10">
    <property type="entry name" value="Periplasmic binding protein-like II"/>
    <property type="match status" value="2"/>
</dbReference>
<proteinExistence type="predicted"/>
<gene>
    <name evidence="9" type="primary">pheA</name>
    <name evidence="9" type="ORF">TEHN7118_1000</name>
</gene>
<dbReference type="GO" id="GO:0004664">
    <property type="term" value="F:prephenate dehydratase activity"/>
    <property type="evidence" value="ECO:0007669"/>
    <property type="project" value="UniProtKB-EC"/>
</dbReference>
<dbReference type="Gene3D" id="3.30.70.260">
    <property type="match status" value="1"/>
</dbReference>
<dbReference type="PROSITE" id="PS51171">
    <property type="entry name" value="PREPHENATE_DEHYDR_3"/>
    <property type="match status" value="1"/>
</dbReference>
<keyword evidence="6" id="KW-0584">Phenylalanine biosynthesis</keyword>
<keyword evidence="4" id="KW-0028">Amino-acid biosynthesis</keyword>
<dbReference type="AlphaFoldDB" id="A0A2H6BZI7"/>
<dbReference type="InterPro" id="IPR018528">
    <property type="entry name" value="Preph_deHydtase_CS"/>
</dbReference>
<dbReference type="PANTHER" id="PTHR21022">
    <property type="entry name" value="PREPHENATE DEHYDRATASE P PROTEIN"/>
    <property type="match status" value="1"/>
</dbReference>
<keyword evidence="10" id="KW-1185">Reference proteome</keyword>
<evidence type="ECO:0000256" key="8">
    <source>
        <dbReference type="ARBA" id="ARBA00047848"/>
    </source>
</evidence>